<evidence type="ECO:0000313" key="1">
    <source>
        <dbReference type="EMBL" id="PEI84483.1"/>
    </source>
</evidence>
<reference evidence="1" key="1">
    <citation type="submission" date="2017-09" db="EMBL/GenBank/DDBJ databases">
        <title>Large-scale bioinformatics analysis of Bacillus genomes uncovers conserved roles of natural products in bacterial physiology.</title>
        <authorList>
            <consortium name="Agbiome Team Llc"/>
            <person name="Bleich R.M."/>
            <person name="Kirk G.J."/>
            <person name="Santa Maria K.C."/>
            <person name="Allen S.E."/>
            <person name="Farag S."/>
            <person name="Shank E.A."/>
            <person name="Bowers A."/>
        </authorList>
    </citation>
    <scope>NUCLEOTIDE SEQUENCE</scope>
    <source>
        <strain evidence="1">AFS005430</strain>
    </source>
</reference>
<organism evidence="1">
    <name type="scientific">Bacillus toyonensis</name>
    <dbReference type="NCBI Taxonomy" id="155322"/>
    <lineage>
        <taxon>Bacteria</taxon>
        <taxon>Bacillati</taxon>
        <taxon>Bacillota</taxon>
        <taxon>Bacilli</taxon>
        <taxon>Bacillales</taxon>
        <taxon>Bacillaceae</taxon>
        <taxon>Bacillus</taxon>
        <taxon>Bacillus cereus group</taxon>
    </lineage>
</organism>
<accession>A0AB73SBH9</accession>
<dbReference type="Proteomes" id="UP000220969">
    <property type="component" value="Unassembled WGS sequence"/>
</dbReference>
<dbReference type="AlphaFoldDB" id="A0AB73SBH9"/>
<sequence>MFDGMIQFDQDHKRVANNIEAVKEKMISKKRKLLKD</sequence>
<proteinExistence type="predicted"/>
<protein>
    <submittedName>
        <fullName evidence="1">Recombinase RecU</fullName>
    </submittedName>
</protein>
<comment type="caution">
    <text evidence="1">The sequence shown here is derived from an EMBL/GenBank/DDBJ whole genome shotgun (WGS) entry which is preliminary data.</text>
</comment>
<dbReference type="EMBL" id="NUEH01000046">
    <property type="protein sequence ID" value="PEI84483.1"/>
    <property type="molecule type" value="Genomic_DNA"/>
</dbReference>
<gene>
    <name evidence="1" type="ORF">CN678_19690</name>
</gene>
<name>A0AB73SBH9_9BACI</name>